<name>A0A437SJ15_BACTU</name>
<protein>
    <recommendedName>
        <fullName evidence="3">Transcription factor zinc-finger domain-containing protein</fullName>
    </recommendedName>
</protein>
<dbReference type="RefSeq" id="WP_127813850.1">
    <property type="nucleotide sequence ID" value="NZ_LDER01000231.1"/>
</dbReference>
<evidence type="ECO:0000313" key="1">
    <source>
        <dbReference type="EMBL" id="RVU62972.1"/>
    </source>
</evidence>
<dbReference type="AlphaFoldDB" id="A0A437SJ15"/>
<sequence length="174" mass="20257">MFCPYCGIEAKVDHAGVLEEANCNFCGGILVDEDTGHPKLCTIQGDRFEFHKMKSNVFIEHVEQAVNVLKTYHTFDLYLLLKEVRSMRSDTYYGMQVLNNASEVDDEIKAHAQDQGKDYEYWTRRKFVIENILLERQGYFPEKITDKVLGFMADQIKKSMKRKMKISQTKQAIK</sequence>
<organism evidence="1 2">
    <name type="scientific">Bacillus thuringiensis</name>
    <dbReference type="NCBI Taxonomy" id="1428"/>
    <lineage>
        <taxon>Bacteria</taxon>
        <taxon>Bacillati</taxon>
        <taxon>Bacillota</taxon>
        <taxon>Bacilli</taxon>
        <taxon>Bacillales</taxon>
        <taxon>Bacillaceae</taxon>
        <taxon>Bacillus</taxon>
        <taxon>Bacillus cereus group</taxon>
    </lineage>
</organism>
<accession>A0A437SJ15</accession>
<dbReference type="EMBL" id="LDER01000231">
    <property type="protein sequence ID" value="RVU62972.1"/>
    <property type="molecule type" value="Genomic_DNA"/>
</dbReference>
<comment type="caution">
    <text evidence="1">The sequence shown here is derived from an EMBL/GenBank/DDBJ whole genome shotgun (WGS) entry which is preliminary data.</text>
</comment>
<proteinExistence type="predicted"/>
<evidence type="ECO:0008006" key="3">
    <source>
        <dbReference type="Google" id="ProtNLM"/>
    </source>
</evidence>
<gene>
    <name evidence="1" type="ORF">BM74_17560</name>
</gene>
<reference evidence="1 2" key="1">
    <citation type="submission" date="2018-01" db="EMBL/GenBank/DDBJ databases">
        <title>Complete genome sequence of G25-42.</title>
        <authorList>
            <person name="Zheng Z."/>
            <person name="Sun M."/>
        </authorList>
    </citation>
    <scope>NUCLEOTIDE SEQUENCE [LARGE SCALE GENOMIC DNA]</scope>
    <source>
        <strain evidence="1 2">G25-42</strain>
    </source>
</reference>
<evidence type="ECO:0000313" key="2">
    <source>
        <dbReference type="Proteomes" id="UP000286687"/>
    </source>
</evidence>
<dbReference type="Proteomes" id="UP000286687">
    <property type="component" value="Unassembled WGS sequence"/>
</dbReference>